<dbReference type="AlphaFoldDB" id="A0A0E0DX00"/>
<evidence type="ECO:0000256" key="1">
    <source>
        <dbReference type="SAM" id="Coils"/>
    </source>
</evidence>
<reference evidence="3" key="2">
    <citation type="submission" date="2018-05" db="EMBL/GenBank/DDBJ databases">
        <title>OmerRS3 (Oryza meridionalis Reference Sequence Version 3).</title>
        <authorList>
            <person name="Zhang J."/>
            <person name="Kudrna D."/>
            <person name="Lee S."/>
            <person name="Talag J."/>
            <person name="Welchert J."/>
            <person name="Wing R.A."/>
        </authorList>
    </citation>
    <scope>NUCLEOTIDE SEQUENCE [LARGE SCALE GENOMIC DNA]</scope>
    <source>
        <strain evidence="3">cv. OR44</strain>
    </source>
</reference>
<organism evidence="3">
    <name type="scientific">Oryza meridionalis</name>
    <dbReference type="NCBI Taxonomy" id="40149"/>
    <lineage>
        <taxon>Eukaryota</taxon>
        <taxon>Viridiplantae</taxon>
        <taxon>Streptophyta</taxon>
        <taxon>Embryophyta</taxon>
        <taxon>Tracheophyta</taxon>
        <taxon>Spermatophyta</taxon>
        <taxon>Magnoliopsida</taxon>
        <taxon>Liliopsida</taxon>
        <taxon>Poales</taxon>
        <taxon>Poaceae</taxon>
        <taxon>BOP clade</taxon>
        <taxon>Oryzoideae</taxon>
        <taxon>Oryzeae</taxon>
        <taxon>Oryzinae</taxon>
        <taxon>Oryza</taxon>
    </lineage>
</organism>
<dbReference type="Gramene" id="OMERI06G03820.1">
    <property type="protein sequence ID" value="OMERI06G03820.1"/>
    <property type="gene ID" value="OMERI06G03820"/>
</dbReference>
<evidence type="ECO:0000256" key="2">
    <source>
        <dbReference type="SAM" id="Phobius"/>
    </source>
</evidence>
<reference evidence="3" key="1">
    <citation type="submission" date="2015-04" db="UniProtKB">
        <authorList>
            <consortium name="EnsemblPlants"/>
        </authorList>
    </citation>
    <scope>IDENTIFICATION</scope>
</reference>
<dbReference type="HOGENOM" id="CLU_088072_1_0_1"/>
<sequence>MSSSMSDGSSSTYESKASPVPYRVGPLEYQPAVMCRCRPPDKAARWISWSTDNPGRWYYKCQNARAWCDGPTSSFIRELLNDLRDRVNSLRRENEVMRKEVEQSRDKVEVQSKAIDDARGVVTVKNAEIICLKARNHKLEKERKVFVICVVSCMFVLFVMLFGKK</sequence>
<dbReference type="EnsemblPlants" id="OMERI06G03820.1">
    <property type="protein sequence ID" value="OMERI06G03820.1"/>
    <property type="gene ID" value="OMERI06G03820"/>
</dbReference>
<dbReference type="Proteomes" id="UP000008021">
    <property type="component" value="Chromosome 6"/>
</dbReference>
<feature type="coiled-coil region" evidence="1">
    <location>
        <begin position="73"/>
        <end position="107"/>
    </location>
</feature>
<dbReference type="eggNOG" id="ENOG502SYKP">
    <property type="taxonomic scope" value="Eukaryota"/>
</dbReference>
<dbReference type="PANTHER" id="PTHR33248">
    <property type="entry name" value="ZINC ION-BINDING PROTEIN"/>
    <property type="match status" value="1"/>
</dbReference>
<name>A0A0E0DX00_9ORYZ</name>
<keyword evidence="2" id="KW-0472">Membrane</keyword>
<proteinExistence type="predicted"/>
<dbReference type="STRING" id="40149.A0A0E0DX00"/>
<accession>A0A0E0DX00</accession>
<evidence type="ECO:0000313" key="4">
    <source>
        <dbReference type="Proteomes" id="UP000008021"/>
    </source>
</evidence>
<protein>
    <recommendedName>
        <fullName evidence="5">Zinc finger GRF-type domain-containing protein</fullName>
    </recommendedName>
</protein>
<keyword evidence="1" id="KW-0175">Coiled coil</keyword>
<evidence type="ECO:0000313" key="3">
    <source>
        <dbReference type="EnsemblPlants" id="OMERI06G03820.1"/>
    </source>
</evidence>
<keyword evidence="2" id="KW-0812">Transmembrane</keyword>
<keyword evidence="4" id="KW-1185">Reference proteome</keyword>
<feature type="transmembrane region" description="Helical" evidence="2">
    <location>
        <begin position="145"/>
        <end position="163"/>
    </location>
</feature>
<keyword evidence="2" id="KW-1133">Transmembrane helix</keyword>
<evidence type="ECO:0008006" key="5">
    <source>
        <dbReference type="Google" id="ProtNLM"/>
    </source>
</evidence>